<organism evidence="2">
    <name type="scientific">Lygus hesperus</name>
    <name type="common">Western plant bug</name>
    <dbReference type="NCBI Taxonomy" id="30085"/>
    <lineage>
        <taxon>Eukaryota</taxon>
        <taxon>Metazoa</taxon>
        <taxon>Ecdysozoa</taxon>
        <taxon>Arthropoda</taxon>
        <taxon>Hexapoda</taxon>
        <taxon>Insecta</taxon>
        <taxon>Pterygota</taxon>
        <taxon>Neoptera</taxon>
        <taxon>Paraneoptera</taxon>
        <taxon>Hemiptera</taxon>
        <taxon>Heteroptera</taxon>
        <taxon>Panheteroptera</taxon>
        <taxon>Cimicomorpha</taxon>
        <taxon>Miridae</taxon>
        <taxon>Mirini</taxon>
        <taxon>Lygus</taxon>
    </lineage>
</organism>
<keyword evidence="2" id="KW-0966">Cell projection</keyword>
<evidence type="ECO:0000313" key="2">
    <source>
        <dbReference type="EMBL" id="JAG10624.1"/>
    </source>
</evidence>
<protein>
    <submittedName>
        <fullName evidence="2">Flagellar L-ring protein</fullName>
    </submittedName>
</protein>
<accession>A0A0A9WS82</accession>
<feature type="compositionally biased region" description="Polar residues" evidence="1">
    <location>
        <begin position="106"/>
        <end position="124"/>
    </location>
</feature>
<keyword evidence="2" id="KW-0282">Flagellum</keyword>
<gene>
    <name evidence="2" type="primary">flgH_1</name>
    <name evidence="2" type="ORF">CM83_19066</name>
</gene>
<dbReference type="AlphaFoldDB" id="A0A0A9WS82"/>
<dbReference type="EMBL" id="GBHO01032980">
    <property type="protein sequence ID" value="JAG10624.1"/>
    <property type="molecule type" value="Transcribed_RNA"/>
</dbReference>
<feature type="region of interest" description="Disordered" evidence="1">
    <location>
        <begin position="100"/>
        <end position="124"/>
    </location>
</feature>
<sequence>MVLIATEVHDYRYNYAETSGDIRKADEDDLCGFLSDAATNGSFRGAVGATGILGEYLVERATGQTFYLSRFAPSPIEVADPMIQGMDNLDKTEIEMDSHARESGKCYSSVNNKVKTQTSNVREN</sequence>
<feature type="non-terminal residue" evidence="2">
    <location>
        <position position="124"/>
    </location>
</feature>
<keyword evidence="2" id="KW-0969">Cilium</keyword>
<reference evidence="2" key="2">
    <citation type="submission" date="2014-07" db="EMBL/GenBank/DDBJ databases">
        <authorList>
            <person name="Hull J."/>
        </authorList>
    </citation>
    <scope>NUCLEOTIDE SEQUENCE</scope>
</reference>
<name>A0A0A9WS82_LYGHE</name>
<evidence type="ECO:0000256" key="1">
    <source>
        <dbReference type="SAM" id="MobiDB-lite"/>
    </source>
</evidence>
<reference evidence="2" key="1">
    <citation type="journal article" date="2014" name="PLoS ONE">
        <title>Transcriptome-Based Identification of ABC Transporters in the Western Tarnished Plant Bug Lygus hesperus.</title>
        <authorList>
            <person name="Hull J.J."/>
            <person name="Chaney K."/>
            <person name="Geib S.M."/>
            <person name="Fabrick J.A."/>
            <person name="Brent C.S."/>
            <person name="Walsh D."/>
            <person name="Lavine L.C."/>
        </authorList>
    </citation>
    <scope>NUCLEOTIDE SEQUENCE</scope>
</reference>
<proteinExistence type="predicted"/>